<dbReference type="InParanoid" id="A0A0G4ENU7"/>
<gene>
    <name evidence="2" type="ORF">Vbra_2819</name>
</gene>
<evidence type="ECO:0000313" key="3">
    <source>
        <dbReference type="Proteomes" id="UP000041254"/>
    </source>
</evidence>
<protein>
    <submittedName>
        <fullName evidence="2">Uncharacterized protein</fullName>
    </submittedName>
</protein>
<feature type="region of interest" description="Disordered" evidence="1">
    <location>
        <begin position="1"/>
        <end position="22"/>
    </location>
</feature>
<feature type="region of interest" description="Disordered" evidence="1">
    <location>
        <begin position="1271"/>
        <end position="1301"/>
    </location>
</feature>
<evidence type="ECO:0000256" key="1">
    <source>
        <dbReference type="SAM" id="MobiDB-lite"/>
    </source>
</evidence>
<feature type="compositionally biased region" description="Basic and acidic residues" evidence="1">
    <location>
        <begin position="1273"/>
        <end position="1286"/>
    </location>
</feature>
<dbReference type="Proteomes" id="UP000041254">
    <property type="component" value="Unassembled WGS sequence"/>
</dbReference>
<accession>A0A0G4ENU7</accession>
<dbReference type="VEuPathDB" id="CryptoDB:Vbra_2819"/>
<keyword evidence="3" id="KW-1185">Reference proteome</keyword>
<proteinExistence type="predicted"/>
<reference evidence="2 3" key="1">
    <citation type="submission" date="2014-11" db="EMBL/GenBank/DDBJ databases">
        <authorList>
            <person name="Zhu J."/>
            <person name="Qi W."/>
            <person name="Song R."/>
        </authorList>
    </citation>
    <scope>NUCLEOTIDE SEQUENCE [LARGE SCALE GENOMIC DNA]</scope>
</reference>
<sequence length="1475" mass="163232">MAYLKQTRRFVTTSPDSLPLPMAPPPFHHTVRRLHSSQGMAVEADEDLPSVHCTGGDPVSEMQTAQTHPLVANGHRFRRHCHYHREDASDVPAVRVRFHLPSCEGPQLVTLCRYHATPKRQRRRADRETVMKVTPKVEGWAFWDAVAKRTTALTEMEKQRQEAANDRTTAGAALSSGELMDIVTAMTRVGYVNDPFFADTLPACLTYLRHRRRQDGHSDDSTGGAALSQWSSSDVMHLAVVYKRLGCRERTADRQRDTSAVWRLIYDELLTRTDLPLIVVSSTLNAFSQLWSHHGPALQQRTGLSLDDIRVLFDRCGGIVADRLLHYERVAAEHRQREDQELTALQEDEYGAFDADADVDAVKRHLAEKHDDWAFAKKWSGTTVWRPSARQLSTLANAFAQVEYSHPVLMPILWRTIPRLPLRFDGTSLSLLFSAYWRLRPLGDGEDGLAYWLDWMAKKWMGRLTGRELSVVAATVGKRLANEPFRQRQLTNLITKFVFNGRNLEMMADSDRVAILSAINQKGMYEWLCCNHEFLTFYTSWLASRRPLHKAPPALTPQLLRTHGNYRACSMDVLMMLWKHLIEQSSDEWTPRLEELNYVLSSLAVLPTDVPLHDTTHLIEATAADDANGPEDAVSRPSSPPFISLTLTLQEPATADTSPAPLVHPDRSLVPRQVPQEPPCHRLSLFTPAMRPFWELRRRVIDWLAESYAPLLTGDGAPCKPPLDESLGGLFRGVLLNWPRLEGGGGGGGGGETIWTVARGVGVDLSGTVVPDDMRGLVAPLAFLQEPFIDQVRQVVSSDAALRREPLADVLASVLYLQRHLAALDSPQQSDTLHRSTALLGDLRDTLRERVLLSPAPSLATIAVLVDRGLVPSTLLDGATKVLLLEPSSQPASVVPLVKAVECAMHCGRPAHSLLRAFGAVASCGGMMDVTSSDLVLKEEANVVESIHQGLLPRLREAFKGPAASPTDGRGSSRFMQRKMRNMLAGSIADKDATDKRPAEALKQIPPHRLPRVLLALTALEIRRRALQQQRHTTADQGWGGHCLLAAGGRGSVVEGLLAIILETWQAQGKPKRLAPRDGEYEELSLFANALKLLFPRLYQQHAPYISYRLKVMRIAHEASAAAAELTSARPLGSVQRTMSIQPQLPSGVGVSPAFAERSRYFLSFPTCAQTKVKSRLTQLTNHHPDLHLSPKRPPWSTPLPSWLMDLSTSDAMRALHRIAMERAMLQRPQRRVSLPMVTPPDERGGGSVVVAVVGQGRRSKRVAVRDMATGDIIREQEETEQHGDADAGGGDSISPAPAAAAAADVPVPVAGPVQAEDGLAVNASENALVGQPLSLEPPDRTQAEHRDTIFFHRGLVGCVGGFHWDRRSLELTHNRAVRVQMLSDDGARPVMVRSTRRVRYALHTRGDSFKVSEWLLANQHDLLTPVSLQEGGQQLPYGGGVSHFHLVSYVEAFVELANMRGDDKMRTEVGGTMQ</sequence>
<evidence type="ECO:0000313" key="2">
    <source>
        <dbReference type="EMBL" id="CEL99111.1"/>
    </source>
</evidence>
<name>A0A0G4ENU7_VITBC</name>
<organism evidence="2 3">
    <name type="scientific">Vitrella brassicaformis (strain CCMP3155)</name>
    <dbReference type="NCBI Taxonomy" id="1169540"/>
    <lineage>
        <taxon>Eukaryota</taxon>
        <taxon>Sar</taxon>
        <taxon>Alveolata</taxon>
        <taxon>Colpodellida</taxon>
        <taxon>Vitrellaceae</taxon>
        <taxon>Vitrella</taxon>
    </lineage>
</organism>
<dbReference type="EMBL" id="CDMY01000275">
    <property type="protein sequence ID" value="CEL99111.1"/>
    <property type="molecule type" value="Genomic_DNA"/>
</dbReference>